<proteinExistence type="predicted"/>
<accession>A0ABU1QXT1</accession>
<gene>
    <name evidence="1" type="ORF">J2W84_003017</name>
</gene>
<dbReference type="RefSeq" id="WP_309984358.1">
    <property type="nucleotide sequence ID" value="NZ_JAVDTI010000003.1"/>
</dbReference>
<keyword evidence="2" id="KW-1185">Reference proteome</keyword>
<organism evidence="1 2">
    <name type="scientific">Dyadobacter fermentans</name>
    <dbReference type="NCBI Taxonomy" id="94254"/>
    <lineage>
        <taxon>Bacteria</taxon>
        <taxon>Pseudomonadati</taxon>
        <taxon>Bacteroidota</taxon>
        <taxon>Cytophagia</taxon>
        <taxon>Cytophagales</taxon>
        <taxon>Spirosomataceae</taxon>
        <taxon>Dyadobacter</taxon>
    </lineage>
</organism>
<protein>
    <recommendedName>
        <fullName evidence="3">GyrI-like small molecule binding domain-containing protein</fullName>
    </recommendedName>
</protein>
<evidence type="ECO:0000313" key="2">
    <source>
        <dbReference type="Proteomes" id="UP001264980"/>
    </source>
</evidence>
<evidence type="ECO:0008006" key="3">
    <source>
        <dbReference type="Google" id="ProtNLM"/>
    </source>
</evidence>
<evidence type="ECO:0000313" key="1">
    <source>
        <dbReference type="EMBL" id="MDR6805969.1"/>
    </source>
</evidence>
<dbReference type="Proteomes" id="UP001264980">
    <property type="component" value="Unassembled WGS sequence"/>
</dbReference>
<sequence length="187" mass="22010">MYIKQVKKKDGIRLFAGKTEITDPAIIRGFVRELPYFGVKDSTLKSNEKMVFYSADSASIENIYPSLKIKRSGDTLFFAARWDMELPEDYAKWVYPMFKYRSPLGDLWYDGKYRVKARLVGYGNYSTVILPVFNFKRVRTQKYMDQIYRSGNSAKILLNEFDKAYINMIPETDTVAIEEYSYILERR</sequence>
<comment type="caution">
    <text evidence="1">The sequence shown here is derived from an EMBL/GenBank/DDBJ whole genome shotgun (WGS) entry which is preliminary data.</text>
</comment>
<reference evidence="1 2" key="1">
    <citation type="submission" date="2023-07" db="EMBL/GenBank/DDBJ databases">
        <title>Sorghum-associated microbial communities from plants grown in Nebraska, USA.</title>
        <authorList>
            <person name="Schachtman D."/>
        </authorList>
    </citation>
    <scope>NUCLEOTIDE SEQUENCE [LARGE SCALE GENOMIC DNA]</scope>
    <source>
        <strain evidence="1 2">BE57</strain>
    </source>
</reference>
<name>A0ABU1QXT1_9BACT</name>
<dbReference type="EMBL" id="JAVDTI010000003">
    <property type="protein sequence ID" value="MDR6805969.1"/>
    <property type="molecule type" value="Genomic_DNA"/>
</dbReference>